<organism evidence="7 8">
    <name type="scientific">Drechmeria coniospora</name>
    <name type="common">Nematophagous fungus</name>
    <name type="synonym">Meria coniospora</name>
    <dbReference type="NCBI Taxonomy" id="98403"/>
    <lineage>
        <taxon>Eukaryota</taxon>
        <taxon>Fungi</taxon>
        <taxon>Dikarya</taxon>
        <taxon>Ascomycota</taxon>
        <taxon>Pezizomycotina</taxon>
        <taxon>Sordariomycetes</taxon>
        <taxon>Hypocreomycetidae</taxon>
        <taxon>Hypocreales</taxon>
        <taxon>Ophiocordycipitaceae</taxon>
        <taxon>Drechmeria</taxon>
    </lineage>
</organism>
<dbReference type="Pfam" id="PF07690">
    <property type="entry name" value="MFS_1"/>
    <property type="match status" value="1"/>
</dbReference>
<evidence type="ECO:0000256" key="3">
    <source>
        <dbReference type="ARBA" id="ARBA00022989"/>
    </source>
</evidence>
<keyword evidence="2 5" id="KW-0812">Transmembrane</keyword>
<evidence type="ECO:0000256" key="4">
    <source>
        <dbReference type="ARBA" id="ARBA00023136"/>
    </source>
</evidence>
<keyword evidence="3 5" id="KW-1133">Transmembrane helix</keyword>
<dbReference type="InterPro" id="IPR036259">
    <property type="entry name" value="MFS_trans_sf"/>
</dbReference>
<feature type="transmembrane region" description="Helical" evidence="5">
    <location>
        <begin position="166"/>
        <end position="190"/>
    </location>
</feature>
<feature type="transmembrane region" description="Helical" evidence="5">
    <location>
        <begin position="434"/>
        <end position="454"/>
    </location>
</feature>
<dbReference type="InterPro" id="IPR020846">
    <property type="entry name" value="MFS_dom"/>
</dbReference>
<feature type="transmembrane region" description="Helical" evidence="5">
    <location>
        <begin position="305"/>
        <end position="328"/>
    </location>
</feature>
<dbReference type="GO" id="GO:0005886">
    <property type="term" value="C:plasma membrane"/>
    <property type="evidence" value="ECO:0007669"/>
    <property type="project" value="TreeGrafter"/>
</dbReference>
<sequence>MATTASDGSDVEVAAKLHDADNEWEQHPSNPLNWPAWKKALQICYISSMAFTSSVATSIMSPARAQLMDEFDVDSTTALVPLVMYVFALATGPVVAGPASETFGRRPIYLYGMPLGALFTLGAGLTHNFPALCFLRFMAGFCWAPLLSVMAATIQETFRLQSRGPASAVAILWPFLGPAFGPVIGSFIVHRKGWRWTQYCLIFFAVFCIVQSPFNGETFAPILRRRLAKKRGEKVPPQDPLLARLAAFAQVGLTRPLHMLFTEPIVTFLSLYVAVNFGILFSFFAGVPYTFQLVYRFSLEQSGLIFLSIAVGCVIGLVTIILCDVAIYRKKAVKLPEHRLYPAIISCVGLPVGLFWYAWTARPAISWASPAVAMIPFAWGNLCVFVSAIQYTADTYHGSVVASAVSANNFARYAFAGAFPLFTIQMYSALGVDWATSLLAFVSLALLPIPWILFKYGPTIRAKSRYNGGEYAKPAGRVQQSDA</sequence>
<evidence type="ECO:0000313" key="7">
    <source>
        <dbReference type="EMBL" id="KYK58501.1"/>
    </source>
</evidence>
<comment type="caution">
    <text evidence="7">The sequence shown here is derived from an EMBL/GenBank/DDBJ whole genome shotgun (WGS) entry which is preliminary data.</text>
</comment>
<evidence type="ECO:0000256" key="5">
    <source>
        <dbReference type="SAM" id="Phobius"/>
    </source>
</evidence>
<feature type="transmembrane region" description="Helical" evidence="5">
    <location>
        <begin position="365"/>
        <end position="389"/>
    </location>
</feature>
<feature type="transmembrane region" description="Helical" evidence="5">
    <location>
        <begin position="134"/>
        <end position="154"/>
    </location>
</feature>
<feature type="transmembrane region" description="Helical" evidence="5">
    <location>
        <begin position="108"/>
        <end position="128"/>
    </location>
</feature>
<dbReference type="CDD" id="cd17323">
    <property type="entry name" value="MFS_Tpo1_MDR_like"/>
    <property type="match status" value="1"/>
</dbReference>
<feature type="transmembrane region" description="Helical" evidence="5">
    <location>
        <begin position="43"/>
        <end position="63"/>
    </location>
</feature>
<dbReference type="GeneID" id="63718160"/>
<dbReference type="GO" id="GO:0000297">
    <property type="term" value="F:spermine transmembrane transporter activity"/>
    <property type="evidence" value="ECO:0007669"/>
    <property type="project" value="TreeGrafter"/>
</dbReference>
<proteinExistence type="predicted"/>
<dbReference type="PROSITE" id="PS50850">
    <property type="entry name" value="MFS"/>
    <property type="match status" value="1"/>
</dbReference>
<dbReference type="RefSeq" id="XP_040657853.1">
    <property type="nucleotide sequence ID" value="XM_040802820.1"/>
</dbReference>
<feature type="transmembrane region" description="Helical" evidence="5">
    <location>
        <begin position="265"/>
        <end position="285"/>
    </location>
</feature>
<dbReference type="PANTHER" id="PTHR23502">
    <property type="entry name" value="MAJOR FACILITATOR SUPERFAMILY"/>
    <property type="match status" value="1"/>
</dbReference>
<dbReference type="EMBL" id="LAYC01000002">
    <property type="protein sequence ID" value="KYK58501.1"/>
    <property type="molecule type" value="Genomic_DNA"/>
</dbReference>
<feature type="transmembrane region" description="Helical" evidence="5">
    <location>
        <begin position="75"/>
        <end position="96"/>
    </location>
</feature>
<dbReference type="PANTHER" id="PTHR23502:SF38">
    <property type="entry name" value="POLYAMINE TRANSPORTER 4"/>
    <property type="match status" value="1"/>
</dbReference>
<gene>
    <name evidence="7" type="ORF">DCS_05517</name>
</gene>
<evidence type="ECO:0000256" key="2">
    <source>
        <dbReference type="ARBA" id="ARBA00022692"/>
    </source>
</evidence>
<reference evidence="7 8" key="1">
    <citation type="journal article" date="2016" name="Sci. Rep.">
        <title>Insights into Adaptations to a Near-Obligate Nematode Endoparasitic Lifestyle from the Finished Genome of Drechmeria coniospora.</title>
        <authorList>
            <person name="Zhang L."/>
            <person name="Zhou Z."/>
            <person name="Guo Q."/>
            <person name="Fokkens L."/>
            <person name="Miskei M."/>
            <person name="Pocsi I."/>
            <person name="Zhang W."/>
            <person name="Chen M."/>
            <person name="Wang L."/>
            <person name="Sun Y."/>
            <person name="Donzelli B.G."/>
            <person name="Gibson D.M."/>
            <person name="Nelson D.R."/>
            <person name="Luo J.G."/>
            <person name="Rep M."/>
            <person name="Liu H."/>
            <person name="Yang S."/>
            <person name="Wang J."/>
            <person name="Krasnoff S.B."/>
            <person name="Xu Y."/>
            <person name="Molnar I."/>
            <person name="Lin M."/>
        </authorList>
    </citation>
    <scope>NUCLEOTIDE SEQUENCE [LARGE SCALE GENOMIC DNA]</scope>
    <source>
        <strain evidence="7 8">ARSEF 6962</strain>
    </source>
</reference>
<evidence type="ECO:0000256" key="1">
    <source>
        <dbReference type="ARBA" id="ARBA00004141"/>
    </source>
</evidence>
<dbReference type="Gene3D" id="1.20.1250.20">
    <property type="entry name" value="MFS general substrate transporter like domains"/>
    <property type="match status" value="1"/>
</dbReference>
<evidence type="ECO:0000259" key="6">
    <source>
        <dbReference type="PROSITE" id="PS50850"/>
    </source>
</evidence>
<keyword evidence="8" id="KW-1185">Reference proteome</keyword>
<dbReference type="STRING" id="98403.A0A151GN88"/>
<feature type="transmembrane region" description="Helical" evidence="5">
    <location>
        <begin position="340"/>
        <end position="359"/>
    </location>
</feature>
<dbReference type="InterPro" id="IPR011701">
    <property type="entry name" value="MFS"/>
</dbReference>
<dbReference type="SUPFAM" id="SSF103473">
    <property type="entry name" value="MFS general substrate transporter"/>
    <property type="match status" value="1"/>
</dbReference>
<keyword evidence="4 5" id="KW-0472">Membrane</keyword>
<name>A0A151GN88_DRECN</name>
<comment type="subcellular location">
    <subcellularLocation>
        <location evidence="1">Membrane</location>
        <topology evidence="1">Multi-pass membrane protein</topology>
    </subcellularLocation>
</comment>
<accession>A0A151GN88</accession>
<dbReference type="GO" id="GO:0015606">
    <property type="term" value="F:spermidine transmembrane transporter activity"/>
    <property type="evidence" value="ECO:0007669"/>
    <property type="project" value="TreeGrafter"/>
</dbReference>
<feature type="transmembrane region" description="Helical" evidence="5">
    <location>
        <begin position="410"/>
        <end position="428"/>
    </location>
</feature>
<dbReference type="AlphaFoldDB" id="A0A151GN88"/>
<dbReference type="InParanoid" id="A0A151GN88"/>
<dbReference type="Proteomes" id="UP000076580">
    <property type="component" value="Chromosome 02"/>
</dbReference>
<protein>
    <submittedName>
        <fullName evidence="7">Major facilitator superfamily transporter</fullName>
    </submittedName>
</protein>
<feature type="domain" description="Major facilitator superfamily (MFS) profile" evidence="6">
    <location>
        <begin position="42"/>
        <end position="460"/>
    </location>
</feature>
<evidence type="ECO:0000313" key="8">
    <source>
        <dbReference type="Proteomes" id="UP000076580"/>
    </source>
</evidence>